<dbReference type="Proteomes" id="UP000322530">
    <property type="component" value="Unassembled WGS sequence"/>
</dbReference>
<evidence type="ECO:0000313" key="3">
    <source>
        <dbReference type="EMBL" id="GCF10813.1"/>
    </source>
</evidence>
<dbReference type="EMBL" id="BIXY01000084">
    <property type="protein sequence ID" value="GCF10813.1"/>
    <property type="molecule type" value="Genomic_DNA"/>
</dbReference>
<protein>
    <submittedName>
        <fullName evidence="3">Uncharacterized protein</fullName>
    </submittedName>
</protein>
<dbReference type="GO" id="GO:0016491">
    <property type="term" value="F:oxidoreductase activity"/>
    <property type="evidence" value="ECO:0007669"/>
    <property type="project" value="UniProtKB-KW"/>
</dbReference>
<evidence type="ECO:0000256" key="2">
    <source>
        <dbReference type="ARBA" id="ARBA00023002"/>
    </source>
</evidence>
<dbReference type="Gene3D" id="3.40.50.720">
    <property type="entry name" value="NAD(P)-binding Rossmann-like Domain"/>
    <property type="match status" value="1"/>
</dbReference>
<reference evidence="3 4" key="1">
    <citation type="submission" date="2019-01" db="EMBL/GenBank/DDBJ databases">
        <title>Draft genome sequence of Dictyobacter sp. Uno17.</title>
        <authorList>
            <person name="Wang C.M."/>
            <person name="Zheng Y."/>
            <person name="Sakai Y."/>
            <person name="Abe K."/>
            <person name="Yokota A."/>
            <person name="Yabe S."/>
        </authorList>
    </citation>
    <scope>NUCLEOTIDE SEQUENCE [LARGE SCALE GENOMIC DNA]</scope>
    <source>
        <strain evidence="3 4">Uno17</strain>
    </source>
</reference>
<dbReference type="PANTHER" id="PTHR43976">
    <property type="entry name" value="SHORT CHAIN DEHYDROGENASE"/>
    <property type="match status" value="1"/>
</dbReference>
<keyword evidence="4" id="KW-1185">Reference proteome</keyword>
<dbReference type="InterPro" id="IPR051911">
    <property type="entry name" value="SDR_oxidoreductase"/>
</dbReference>
<evidence type="ECO:0000313" key="4">
    <source>
        <dbReference type="Proteomes" id="UP000322530"/>
    </source>
</evidence>
<comment type="caution">
    <text evidence="3">The sequence shown here is derived from an EMBL/GenBank/DDBJ whole genome shotgun (WGS) entry which is preliminary data.</text>
</comment>
<keyword evidence="2" id="KW-0560">Oxidoreductase</keyword>
<accession>A0A5A5TID0</accession>
<dbReference type="AlphaFoldDB" id="A0A5A5TID0"/>
<gene>
    <name evidence="3" type="ORF">KDI_43770</name>
</gene>
<organism evidence="3 4">
    <name type="scientific">Dictyobacter arantiisoli</name>
    <dbReference type="NCBI Taxonomy" id="2014874"/>
    <lineage>
        <taxon>Bacteria</taxon>
        <taxon>Bacillati</taxon>
        <taxon>Chloroflexota</taxon>
        <taxon>Ktedonobacteria</taxon>
        <taxon>Ktedonobacterales</taxon>
        <taxon>Dictyobacteraceae</taxon>
        <taxon>Dictyobacter</taxon>
    </lineage>
</organism>
<name>A0A5A5TID0_9CHLR</name>
<dbReference type="PANTHER" id="PTHR43976:SF16">
    <property type="entry name" value="SHORT-CHAIN DEHYDROGENASE_REDUCTASE FAMILY PROTEIN"/>
    <property type="match status" value="1"/>
</dbReference>
<comment type="similarity">
    <text evidence="1">Belongs to the short-chain dehydrogenases/reductases (SDR) family.</text>
</comment>
<sequence>MEAVMQEVAPFNIGVTIVEPGGARTAFGLGSLQLGAKLEAYEGTPAGMLRHILQDTSRLSIGDPSKMVTIMIDSVDQKPAPQRIVLGSDSFTAIQRALTERLAVVEAQHVHPKKNMSHPDSG</sequence>
<proteinExistence type="inferred from homology"/>
<evidence type="ECO:0000256" key="1">
    <source>
        <dbReference type="ARBA" id="ARBA00006484"/>
    </source>
</evidence>